<organism evidence="1">
    <name type="scientific">freshwater metagenome</name>
    <dbReference type="NCBI Taxonomy" id="449393"/>
    <lineage>
        <taxon>unclassified sequences</taxon>
        <taxon>metagenomes</taxon>
        <taxon>ecological metagenomes</taxon>
    </lineage>
</organism>
<evidence type="ECO:0000313" key="1">
    <source>
        <dbReference type="EMBL" id="CAB4874096.1"/>
    </source>
</evidence>
<protein>
    <submittedName>
        <fullName evidence="1">Unannotated protein</fullName>
    </submittedName>
</protein>
<dbReference type="EMBL" id="CAFBLJ010000060">
    <property type="protein sequence ID" value="CAB4874096.1"/>
    <property type="molecule type" value="Genomic_DNA"/>
</dbReference>
<name>A0A6J7DTW8_9ZZZZ</name>
<gene>
    <name evidence="1" type="ORF">UFOPK3304_01170</name>
</gene>
<sequence length="60" mass="6278">MYKQFTAGEIIVVDVEDDPERPGEKQLGFKAVEGFQPPAAIELAGVGDGGSATTPDSDPE</sequence>
<accession>A0A6J7DTW8</accession>
<reference evidence="1" key="1">
    <citation type="submission" date="2020-05" db="EMBL/GenBank/DDBJ databases">
        <authorList>
            <person name="Chiriac C."/>
            <person name="Salcher M."/>
            <person name="Ghai R."/>
            <person name="Kavagutti S V."/>
        </authorList>
    </citation>
    <scope>NUCLEOTIDE SEQUENCE</scope>
</reference>
<proteinExistence type="predicted"/>
<dbReference type="AlphaFoldDB" id="A0A6J7DTW8"/>